<feature type="transmembrane region" description="Helical" evidence="6">
    <location>
        <begin position="340"/>
        <end position="366"/>
    </location>
</feature>
<name>A0A9D1TLG8_9FIRM</name>
<reference evidence="9" key="2">
    <citation type="submission" date="2021-04" db="EMBL/GenBank/DDBJ databases">
        <authorList>
            <person name="Gilroy R."/>
        </authorList>
    </citation>
    <scope>NUCLEOTIDE SEQUENCE</scope>
    <source>
        <strain evidence="9">5790</strain>
    </source>
</reference>
<dbReference type="GO" id="GO:0005886">
    <property type="term" value="C:plasma membrane"/>
    <property type="evidence" value="ECO:0007669"/>
    <property type="project" value="UniProtKB-SubCell"/>
</dbReference>
<evidence type="ECO:0000313" key="10">
    <source>
        <dbReference type="Proteomes" id="UP000824162"/>
    </source>
</evidence>
<proteinExistence type="predicted"/>
<accession>A0A9D1TLG8</accession>
<protein>
    <submittedName>
        <fullName evidence="9">ComEC family competence protein</fullName>
    </submittedName>
</protein>
<keyword evidence="5 6" id="KW-0472">Membrane</keyword>
<evidence type="ECO:0000256" key="6">
    <source>
        <dbReference type="SAM" id="Phobius"/>
    </source>
</evidence>
<feature type="domain" description="ComEC/Rec2-related protein" evidence="7">
    <location>
        <begin position="185"/>
        <end position="465"/>
    </location>
</feature>
<evidence type="ECO:0000313" key="9">
    <source>
        <dbReference type="EMBL" id="HIV85922.1"/>
    </source>
</evidence>
<evidence type="ECO:0000256" key="5">
    <source>
        <dbReference type="ARBA" id="ARBA00023136"/>
    </source>
</evidence>
<comment type="subcellular location">
    <subcellularLocation>
        <location evidence="1">Cell membrane</location>
        <topology evidence="1">Multi-pass membrane protein</topology>
    </subcellularLocation>
</comment>
<dbReference type="NCBIfam" id="TIGR00360">
    <property type="entry name" value="ComEC_N-term"/>
    <property type="match status" value="1"/>
</dbReference>
<feature type="transmembrane region" description="Helical" evidence="6">
    <location>
        <begin position="378"/>
        <end position="397"/>
    </location>
</feature>
<feature type="transmembrane region" description="Helical" evidence="6">
    <location>
        <begin position="239"/>
        <end position="272"/>
    </location>
</feature>
<feature type="transmembrane region" description="Helical" evidence="6">
    <location>
        <begin position="302"/>
        <end position="328"/>
    </location>
</feature>
<feature type="transmembrane region" description="Helical" evidence="6">
    <location>
        <begin position="205"/>
        <end position="227"/>
    </location>
</feature>
<reference evidence="9" key="1">
    <citation type="journal article" date="2021" name="PeerJ">
        <title>Extensive microbial diversity within the chicken gut microbiome revealed by metagenomics and culture.</title>
        <authorList>
            <person name="Gilroy R."/>
            <person name="Ravi A."/>
            <person name="Getino M."/>
            <person name="Pursley I."/>
            <person name="Horton D.L."/>
            <person name="Alikhan N.F."/>
            <person name="Baker D."/>
            <person name="Gharbi K."/>
            <person name="Hall N."/>
            <person name="Watson M."/>
            <person name="Adriaenssens E.M."/>
            <person name="Foster-Nyarko E."/>
            <person name="Jarju S."/>
            <person name="Secka A."/>
            <person name="Antonio M."/>
            <person name="Oren A."/>
            <person name="Chaudhuri R.R."/>
            <person name="La Ragione R."/>
            <person name="Hildebrand F."/>
            <person name="Pallen M.J."/>
        </authorList>
    </citation>
    <scope>NUCLEOTIDE SEQUENCE</scope>
    <source>
        <strain evidence="9">5790</strain>
    </source>
</reference>
<dbReference type="Proteomes" id="UP000824162">
    <property type="component" value="Unassembled WGS sequence"/>
</dbReference>
<dbReference type="InterPro" id="IPR052159">
    <property type="entry name" value="Competence_DNA_uptake"/>
</dbReference>
<feature type="domain" description="DUF4131" evidence="8">
    <location>
        <begin position="6"/>
        <end position="138"/>
    </location>
</feature>
<dbReference type="InterPro" id="IPR025405">
    <property type="entry name" value="DUF4131"/>
</dbReference>
<gene>
    <name evidence="9" type="ORF">H9900_03825</name>
</gene>
<dbReference type="Pfam" id="PF03772">
    <property type="entry name" value="Competence"/>
    <property type="match status" value="1"/>
</dbReference>
<comment type="caution">
    <text evidence="9">The sequence shown here is derived from an EMBL/GenBank/DDBJ whole genome shotgun (WGS) entry which is preliminary data.</text>
</comment>
<keyword evidence="2" id="KW-1003">Cell membrane</keyword>
<evidence type="ECO:0000256" key="2">
    <source>
        <dbReference type="ARBA" id="ARBA00022475"/>
    </source>
</evidence>
<dbReference type="PANTHER" id="PTHR30619">
    <property type="entry name" value="DNA INTERNALIZATION/COMPETENCE PROTEIN COMEC/REC2"/>
    <property type="match status" value="1"/>
</dbReference>
<feature type="transmembrane region" description="Helical" evidence="6">
    <location>
        <begin position="448"/>
        <end position="467"/>
    </location>
</feature>
<keyword evidence="3 6" id="KW-0812">Transmembrane</keyword>
<dbReference type="AlphaFoldDB" id="A0A9D1TLG8"/>
<feature type="transmembrane region" description="Helical" evidence="6">
    <location>
        <begin position="278"/>
        <end position="295"/>
    </location>
</feature>
<evidence type="ECO:0000259" key="8">
    <source>
        <dbReference type="Pfam" id="PF13567"/>
    </source>
</evidence>
<evidence type="ECO:0000256" key="1">
    <source>
        <dbReference type="ARBA" id="ARBA00004651"/>
    </source>
</evidence>
<evidence type="ECO:0000256" key="4">
    <source>
        <dbReference type="ARBA" id="ARBA00022989"/>
    </source>
</evidence>
<evidence type="ECO:0000259" key="7">
    <source>
        <dbReference type="Pfam" id="PF03772"/>
    </source>
</evidence>
<dbReference type="Pfam" id="PF13567">
    <property type="entry name" value="DUF4131"/>
    <property type="match status" value="1"/>
</dbReference>
<dbReference type="InterPro" id="IPR004477">
    <property type="entry name" value="ComEC_N"/>
</dbReference>
<evidence type="ECO:0000256" key="3">
    <source>
        <dbReference type="ARBA" id="ARBA00022692"/>
    </source>
</evidence>
<keyword evidence="4 6" id="KW-1133">Transmembrane helix</keyword>
<organism evidence="9 10">
    <name type="scientific">Candidatus Monoglobus merdigallinarum</name>
    <dbReference type="NCBI Taxonomy" id="2838698"/>
    <lineage>
        <taxon>Bacteria</taxon>
        <taxon>Bacillati</taxon>
        <taxon>Bacillota</taxon>
        <taxon>Clostridia</taxon>
        <taxon>Monoglobales</taxon>
        <taxon>Monoglobaceae</taxon>
        <taxon>Monoglobus</taxon>
    </lineage>
</organism>
<sequence>MFCSKRGRRCAALLVLASVLLGFSYIPLYNFIFNDSLLGLAGTEIEISAVAVSEPTLSSTGKSLSVCLKIRSLRTFEGSEEVGEGSRIMAYFPPDSDISYGDGLRFSGTPELPNEMIEDFNYRRHLMSRGCCLIVYAGEFEKYEENLSASEMFGYLGNALRRDICDYCERITRSPESGALLSGIITGSRLGFDDEMYSVMSSSGFIHIVSVSGLHVSFLCTAVTALLKFIGMKKRSAVMILLLPVYISVAEFVPSVCRAVLMAIIVSGAVLADKSHDSLTTISAAALILCLVNPYQLFNQGFILSFMSTLSLILFMSHLGVISSYAALLGSNALCQKKNLASKFVFTAIAAVLNSVFISVSCQIAVMPLTSHYFGNAAWLSFLGNLAVVPLTMLVFVLSLLGYLLHCLTGGLVDLIFRFLIDPQTSLIYKISVLFSASGASVTQRAQILTMIIGYSLELVLLYYLTLASKKLSKKLKSPDITSL</sequence>
<dbReference type="PANTHER" id="PTHR30619:SF1">
    <property type="entry name" value="RECOMBINATION PROTEIN 2"/>
    <property type="match status" value="1"/>
</dbReference>
<dbReference type="EMBL" id="DXIJ01000076">
    <property type="protein sequence ID" value="HIV85922.1"/>
    <property type="molecule type" value="Genomic_DNA"/>
</dbReference>